<evidence type="ECO:0000256" key="1">
    <source>
        <dbReference type="SAM" id="MobiDB-lite"/>
    </source>
</evidence>
<sequence length="344" mass="39824">MCRVTVYYNTYGDGTRDVTERVDTCRSGKMCSHPERREVSRNFMFSKLAVKASPEAPSSVAERKPTPYHTDFLQLPPTPRSKTPSPSRKHESGVYVNGTKVADLNTKREKRHSSRREPPVVVHAPEPPAPRPFLKRSSTMPSSQHIVVEERGRRHRDSVAQPPKTSSREIAVGPVRILESLGDHGRSNSGSRRSASPRPTYHREHSRSARGYDYRDQEVTRKERVTTSRRASSFYGEGSLASTQRRAKDVYMTPPPEVQVVPPKKELRWEDQEVKGILKKEEPVAEYDDLRRAVGKMDIHSSQRRVREGDEEYFDRLRSRFEEPRERRRRSKVYYPEEGLYKYM</sequence>
<accession>A0A420YJA1</accession>
<feature type="compositionally biased region" description="Low complexity" evidence="1">
    <location>
        <begin position="187"/>
        <end position="199"/>
    </location>
</feature>
<reference evidence="2 3" key="1">
    <citation type="submission" date="2018-08" db="EMBL/GenBank/DDBJ databases">
        <title>Draft genome of the lignicolous fungus Coniochaeta pulveracea.</title>
        <authorList>
            <person name="Borstlap C.J."/>
            <person name="De Witt R.N."/>
            <person name="Botha A."/>
            <person name="Volschenk H."/>
        </authorList>
    </citation>
    <scope>NUCLEOTIDE SEQUENCE [LARGE SCALE GENOMIC DNA]</scope>
    <source>
        <strain evidence="2 3">CAB683</strain>
    </source>
</reference>
<dbReference type="OrthoDB" id="3439480at2759"/>
<feature type="compositionally biased region" description="Basic and acidic residues" evidence="1">
    <location>
        <begin position="201"/>
        <end position="226"/>
    </location>
</feature>
<keyword evidence="3" id="KW-1185">Reference proteome</keyword>
<evidence type="ECO:0000313" key="2">
    <source>
        <dbReference type="EMBL" id="RKU47944.1"/>
    </source>
</evidence>
<protein>
    <submittedName>
        <fullName evidence="2">Uncharacterized protein</fullName>
    </submittedName>
</protein>
<evidence type="ECO:0000313" key="3">
    <source>
        <dbReference type="Proteomes" id="UP000275385"/>
    </source>
</evidence>
<dbReference type="Proteomes" id="UP000275385">
    <property type="component" value="Unassembled WGS sequence"/>
</dbReference>
<gene>
    <name evidence="2" type="ORF">DL546_001027</name>
</gene>
<comment type="caution">
    <text evidence="2">The sequence shown here is derived from an EMBL/GenBank/DDBJ whole genome shotgun (WGS) entry which is preliminary data.</text>
</comment>
<dbReference type="AlphaFoldDB" id="A0A420YJA1"/>
<organism evidence="2 3">
    <name type="scientific">Coniochaeta pulveracea</name>
    <dbReference type="NCBI Taxonomy" id="177199"/>
    <lineage>
        <taxon>Eukaryota</taxon>
        <taxon>Fungi</taxon>
        <taxon>Dikarya</taxon>
        <taxon>Ascomycota</taxon>
        <taxon>Pezizomycotina</taxon>
        <taxon>Sordariomycetes</taxon>
        <taxon>Sordariomycetidae</taxon>
        <taxon>Coniochaetales</taxon>
        <taxon>Coniochaetaceae</taxon>
        <taxon>Coniochaeta</taxon>
    </lineage>
</organism>
<feature type="compositionally biased region" description="Polar residues" evidence="1">
    <location>
        <begin position="136"/>
        <end position="145"/>
    </location>
</feature>
<dbReference type="EMBL" id="QVQW01000006">
    <property type="protein sequence ID" value="RKU47944.1"/>
    <property type="molecule type" value="Genomic_DNA"/>
</dbReference>
<name>A0A420YJA1_9PEZI</name>
<proteinExistence type="predicted"/>
<feature type="region of interest" description="Disordered" evidence="1">
    <location>
        <begin position="51"/>
        <end position="241"/>
    </location>
</feature>